<dbReference type="PROSITE" id="PS01063">
    <property type="entry name" value="SIGMA70_ECF"/>
    <property type="match status" value="1"/>
</dbReference>
<evidence type="ECO:0000313" key="10">
    <source>
        <dbReference type="EMBL" id="ETN95930.1"/>
    </source>
</evidence>
<dbReference type="PANTHER" id="PTHR43133">
    <property type="entry name" value="RNA POLYMERASE ECF-TYPE SIGMA FACTO"/>
    <property type="match status" value="1"/>
</dbReference>
<proteinExistence type="inferred from homology"/>
<keyword evidence="7" id="KW-0472">Membrane</keyword>
<dbReference type="GO" id="GO:0016987">
    <property type="term" value="F:sigma factor activity"/>
    <property type="evidence" value="ECO:0007669"/>
    <property type="project" value="UniProtKB-KW"/>
</dbReference>
<dbReference type="PANTHER" id="PTHR43133:SF62">
    <property type="entry name" value="RNA POLYMERASE SIGMA FACTOR SIGZ"/>
    <property type="match status" value="1"/>
</dbReference>
<dbReference type="Pfam" id="PF04545">
    <property type="entry name" value="Sigma70_r4"/>
    <property type="match status" value="1"/>
</dbReference>
<reference evidence="11" key="1">
    <citation type="submission" date="2013-11" db="EMBL/GenBank/DDBJ databases">
        <title>Draft genome sequence from a member of Zhouia, isolated tidal flat.</title>
        <authorList>
            <person name="Jin H."/>
            <person name="Jeon C.O."/>
        </authorList>
    </citation>
    <scope>NUCLEOTIDE SEQUENCE [LARGE SCALE GENOMIC DNA]</scope>
    <source>
        <strain evidence="11">AD3</strain>
    </source>
</reference>
<dbReference type="GO" id="GO:0003677">
    <property type="term" value="F:DNA binding"/>
    <property type="evidence" value="ECO:0007669"/>
    <property type="project" value="UniProtKB-KW"/>
</dbReference>
<dbReference type="AlphaFoldDB" id="W2UP38"/>
<keyword evidence="4 6" id="KW-0238">DNA-binding</keyword>
<evidence type="ECO:0000256" key="6">
    <source>
        <dbReference type="RuleBase" id="RU000716"/>
    </source>
</evidence>
<evidence type="ECO:0000259" key="8">
    <source>
        <dbReference type="Pfam" id="PF04542"/>
    </source>
</evidence>
<protein>
    <recommendedName>
        <fullName evidence="6">RNA polymerase sigma factor</fullName>
    </recommendedName>
</protein>
<dbReference type="Pfam" id="PF04542">
    <property type="entry name" value="Sigma70_r2"/>
    <property type="match status" value="1"/>
</dbReference>
<dbReference type="Gene3D" id="1.10.10.10">
    <property type="entry name" value="Winged helix-like DNA-binding domain superfamily/Winged helix DNA-binding domain"/>
    <property type="match status" value="1"/>
</dbReference>
<gene>
    <name evidence="10" type="ORF">P278_16510</name>
</gene>
<keyword evidence="11" id="KW-1185">Reference proteome</keyword>
<feature type="domain" description="RNA polymerase sigma-70 region 2" evidence="8">
    <location>
        <begin position="57"/>
        <end position="123"/>
    </location>
</feature>
<dbReference type="eggNOG" id="COG1595">
    <property type="taxonomic scope" value="Bacteria"/>
</dbReference>
<evidence type="ECO:0000259" key="9">
    <source>
        <dbReference type="Pfam" id="PF04545"/>
    </source>
</evidence>
<dbReference type="PATRIC" id="fig|1286632.3.peg.1640"/>
<dbReference type="NCBIfam" id="TIGR02937">
    <property type="entry name" value="sigma70-ECF"/>
    <property type="match status" value="1"/>
</dbReference>
<feature type="transmembrane region" description="Helical" evidence="7">
    <location>
        <begin position="12"/>
        <end position="32"/>
    </location>
</feature>
<organism evidence="10 11">
    <name type="scientific">Zhouia amylolytica AD3</name>
    <dbReference type="NCBI Taxonomy" id="1286632"/>
    <lineage>
        <taxon>Bacteria</taxon>
        <taxon>Pseudomonadati</taxon>
        <taxon>Bacteroidota</taxon>
        <taxon>Flavobacteriia</taxon>
        <taxon>Flavobacteriales</taxon>
        <taxon>Flavobacteriaceae</taxon>
        <taxon>Zhouia</taxon>
    </lineage>
</organism>
<comment type="caution">
    <text evidence="10">The sequence shown here is derived from an EMBL/GenBank/DDBJ whole genome shotgun (WGS) entry which is preliminary data.</text>
</comment>
<dbReference type="GO" id="GO:0006352">
    <property type="term" value="P:DNA-templated transcription initiation"/>
    <property type="evidence" value="ECO:0007669"/>
    <property type="project" value="InterPro"/>
</dbReference>
<dbReference type="InterPro" id="IPR000838">
    <property type="entry name" value="RNA_pol_sigma70_ECF_CS"/>
</dbReference>
<dbReference type="InterPro" id="IPR013325">
    <property type="entry name" value="RNA_pol_sigma_r2"/>
</dbReference>
<feature type="domain" description="RNA polymerase sigma-70 region 4" evidence="9">
    <location>
        <begin position="160"/>
        <end position="207"/>
    </location>
</feature>
<evidence type="ECO:0000313" key="11">
    <source>
        <dbReference type="Proteomes" id="UP000018850"/>
    </source>
</evidence>
<dbReference type="InterPro" id="IPR039425">
    <property type="entry name" value="RNA_pol_sigma-70-like"/>
</dbReference>
<dbReference type="SUPFAM" id="SSF88946">
    <property type="entry name" value="Sigma2 domain of RNA polymerase sigma factors"/>
    <property type="match status" value="1"/>
</dbReference>
<dbReference type="InterPro" id="IPR007630">
    <property type="entry name" value="RNA_pol_sigma70_r4"/>
</dbReference>
<evidence type="ECO:0000256" key="7">
    <source>
        <dbReference type="SAM" id="Phobius"/>
    </source>
</evidence>
<evidence type="ECO:0000256" key="5">
    <source>
        <dbReference type="ARBA" id="ARBA00023163"/>
    </source>
</evidence>
<dbReference type="InterPro" id="IPR013324">
    <property type="entry name" value="RNA_pol_sigma_r3/r4-like"/>
</dbReference>
<dbReference type="SUPFAM" id="SSF88659">
    <property type="entry name" value="Sigma3 and sigma4 domains of RNA polymerase sigma factors"/>
    <property type="match status" value="1"/>
</dbReference>
<evidence type="ECO:0000256" key="1">
    <source>
        <dbReference type="ARBA" id="ARBA00010641"/>
    </source>
</evidence>
<dbReference type="Proteomes" id="UP000018850">
    <property type="component" value="Unassembled WGS sequence"/>
</dbReference>
<dbReference type="Gene3D" id="1.10.1740.10">
    <property type="match status" value="1"/>
</dbReference>
<name>W2UP38_9FLAO</name>
<evidence type="ECO:0000256" key="3">
    <source>
        <dbReference type="ARBA" id="ARBA00023082"/>
    </source>
</evidence>
<keyword evidence="3 6" id="KW-0731">Sigma factor</keyword>
<dbReference type="InterPro" id="IPR007627">
    <property type="entry name" value="RNA_pol_sigma70_r2"/>
</dbReference>
<dbReference type="InterPro" id="IPR036388">
    <property type="entry name" value="WH-like_DNA-bd_sf"/>
</dbReference>
<dbReference type="EMBL" id="AYXY01000019">
    <property type="protein sequence ID" value="ETN95930.1"/>
    <property type="molecule type" value="Genomic_DNA"/>
</dbReference>
<keyword evidence="5 6" id="KW-0804">Transcription</keyword>
<keyword evidence="2 6" id="KW-0805">Transcription regulation</keyword>
<keyword evidence="7" id="KW-0812">Transmembrane</keyword>
<dbReference type="STRING" id="376730.SAMN04487906_0707"/>
<reference evidence="10 11" key="2">
    <citation type="journal article" date="2016" name="Genome Announc.">
        <title>Draft Genome Sequence of Zhouia amylolytica AD3, Isolated from Tidal Flat Sediment.</title>
        <authorList>
            <person name="Jia B."/>
            <person name="Jin H.M."/>
            <person name="Lee H.J."/>
            <person name="Jeon C.O."/>
        </authorList>
    </citation>
    <scope>NUCLEOTIDE SEQUENCE [LARGE SCALE GENOMIC DNA]</scope>
    <source>
        <strain evidence="10 11">AD3</strain>
    </source>
</reference>
<evidence type="ECO:0000256" key="4">
    <source>
        <dbReference type="ARBA" id="ARBA00023125"/>
    </source>
</evidence>
<dbReference type="InterPro" id="IPR014284">
    <property type="entry name" value="RNA_pol_sigma-70_dom"/>
</dbReference>
<evidence type="ECO:0000256" key="2">
    <source>
        <dbReference type="ARBA" id="ARBA00023015"/>
    </source>
</evidence>
<keyword evidence="7" id="KW-1133">Transmembrane helix</keyword>
<accession>W2UP38</accession>
<sequence length="213" mass="25340">MFLNNLRDLNLTLFNFFLFNVKFISFFVFWAFTKYYMDQDQLLDLIKKKDSRSFDHLYDMYSQSLYGVIHNIISNREEAEDILQEVMIKIWDNMDSYDESKGRFYTWIINIARNSAIDKYRSKNYKNFKKNLSTENFVSVIKDSYNLSNITDAIGIGSFIKKLKPKCVKIIDLLFYKGFTHKEAAEELDIPMGTLKTRNRACINELRTILEVR</sequence>
<comment type="similarity">
    <text evidence="1 6">Belongs to the sigma-70 factor family. ECF subfamily.</text>
</comment>